<feature type="compositionally biased region" description="Polar residues" evidence="2">
    <location>
        <begin position="9"/>
        <end position="21"/>
    </location>
</feature>
<evidence type="ECO:0000256" key="2">
    <source>
        <dbReference type="SAM" id="MobiDB-lite"/>
    </source>
</evidence>
<dbReference type="OrthoDB" id="3204900at2759"/>
<accession>A0A5C3LZG5</accession>
<feature type="compositionally biased region" description="Basic and acidic residues" evidence="2">
    <location>
        <begin position="377"/>
        <end position="389"/>
    </location>
</feature>
<name>A0A5C3LZG5_9AGAR</name>
<feature type="compositionally biased region" description="Polar residues" evidence="2">
    <location>
        <begin position="246"/>
        <end position="262"/>
    </location>
</feature>
<feature type="compositionally biased region" description="Low complexity" evidence="2">
    <location>
        <begin position="487"/>
        <end position="505"/>
    </location>
</feature>
<evidence type="ECO:0000256" key="1">
    <source>
        <dbReference type="SAM" id="Coils"/>
    </source>
</evidence>
<feature type="region of interest" description="Disordered" evidence="2">
    <location>
        <begin position="336"/>
        <end position="436"/>
    </location>
</feature>
<dbReference type="STRING" id="68775.A0A5C3LZG5"/>
<feature type="region of interest" description="Disordered" evidence="2">
    <location>
        <begin position="483"/>
        <end position="586"/>
    </location>
</feature>
<feature type="compositionally biased region" description="Basic and acidic residues" evidence="2">
    <location>
        <begin position="62"/>
        <end position="79"/>
    </location>
</feature>
<feature type="region of interest" description="Disordered" evidence="2">
    <location>
        <begin position="233"/>
        <end position="266"/>
    </location>
</feature>
<feature type="compositionally biased region" description="Polar residues" evidence="2">
    <location>
        <begin position="395"/>
        <end position="417"/>
    </location>
</feature>
<feature type="coiled-coil region" evidence="1">
    <location>
        <begin position="90"/>
        <end position="117"/>
    </location>
</feature>
<feature type="region of interest" description="Disordered" evidence="2">
    <location>
        <begin position="457"/>
        <end position="476"/>
    </location>
</feature>
<organism evidence="3 4">
    <name type="scientific">Crucibulum laeve</name>
    <dbReference type="NCBI Taxonomy" id="68775"/>
    <lineage>
        <taxon>Eukaryota</taxon>
        <taxon>Fungi</taxon>
        <taxon>Dikarya</taxon>
        <taxon>Basidiomycota</taxon>
        <taxon>Agaricomycotina</taxon>
        <taxon>Agaricomycetes</taxon>
        <taxon>Agaricomycetidae</taxon>
        <taxon>Agaricales</taxon>
        <taxon>Agaricineae</taxon>
        <taxon>Nidulariaceae</taxon>
        <taxon>Crucibulum</taxon>
    </lineage>
</organism>
<feature type="compositionally biased region" description="Low complexity" evidence="2">
    <location>
        <begin position="233"/>
        <end position="245"/>
    </location>
</feature>
<evidence type="ECO:0000313" key="4">
    <source>
        <dbReference type="Proteomes" id="UP000308652"/>
    </source>
</evidence>
<dbReference type="AlphaFoldDB" id="A0A5C3LZG5"/>
<evidence type="ECO:0000313" key="3">
    <source>
        <dbReference type="EMBL" id="TFK38095.1"/>
    </source>
</evidence>
<dbReference type="EMBL" id="ML213604">
    <property type="protein sequence ID" value="TFK38095.1"/>
    <property type="molecule type" value="Genomic_DNA"/>
</dbReference>
<keyword evidence="4" id="KW-1185">Reference proteome</keyword>
<proteinExistence type="predicted"/>
<keyword evidence="1" id="KW-0175">Coiled coil</keyword>
<feature type="region of interest" description="Disordered" evidence="2">
    <location>
        <begin position="1"/>
        <end position="79"/>
    </location>
</feature>
<sequence length="586" mass="62229">MAEKKQRRQSSISYFSPSNPANPRSPLSSGGLGRSNSLGLSRGEGKERKTKNRQTVDVLSLEQREREREKGKERPPLTLAEKHADLLHFIAQKESKCLELRSQLAVHESELLQLKRKWERIINRGFDAPSSSASATSNSVIPASAPVLEGIKEGVQGVSRLLAAGFAISEPANKPPASPSLGAACSASPSIQSKRLGRHSQMESISSSSTFTTTATKSTRFSLSSSASSLEEVASSLSSPSQASQNGKPTSALSRPRGQQSKKAIYTDDSLFASTLSDEERDNEQVLIVRDTGATPTMSPNPAFCMLASPNMHPASSPTGMASDLDVLDGREETMRVESTSTANNTVRNTKTLRRRSGGGIPALLQEFEEGTSSLMDNRKEDGKDDDGRKGKRAVSSNGSFGSPANVSSGKNESSGWVGSMGKKLGELQRSPTFTKNQKRASLLLADVSQSFFAVLSPPGSSSTSTPSSKFSSFSAIPESGLVPPVSFSSSSAGSTKSKSSNTSLLDDDDDDQFAPSSSPVLTPDANPLGTSFGVLQPIMPAKVQPPPSAPMLSPRTATKMHNSALGQNNSNSRGGVQDDEDEWNW</sequence>
<feature type="compositionally biased region" description="Polar residues" evidence="2">
    <location>
        <begin position="337"/>
        <end position="350"/>
    </location>
</feature>
<feature type="compositionally biased region" description="Low complexity" evidence="2">
    <location>
        <begin position="22"/>
        <end position="41"/>
    </location>
</feature>
<gene>
    <name evidence="3" type="ORF">BDQ12DRAFT_683966</name>
</gene>
<reference evidence="3 4" key="1">
    <citation type="journal article" date="2019" name="Nat. Ecol. Evol.">
        <title>Megaphylogeny resolves global patterns of mushroom evolution.</title>
        <authorList>
            <person name="Varga T."/>
            <person name="Krizsan K."/>
            <person name="Foldi C."/>
            <person name="Dima B."/>
            <person name="Sanchez-Garcia M."/>
            <person name="Sanchez-Ramirez S."/>
            <person name="Szollosi G.J."/>
            <person name="Szarkandi J.G."/>
            <person name="Papp V."/>
            <person name="Albert L."/>
            <person name="Andreopoulos W."/>
            <person name="Angelini C."/>
            <person name="Antonin V."/>
            <person name="Barry K.W."/>
            <person name="Bougher N.L."/>
            <person name="Buchanan P."/>
            <person name="Buyck B."/>
            <person name="Bense V."/>
            <person name="Catcheside P."/>
            <person name="Chovatia M."/>
            <person name="Cooper J."/>
            <person name="Damon W."/>
            <person name="Desjardin D."/>
            <person name="Finy P."/>
            <person name="Geml J."/>
            <person name="Haridas S."/>
            <person name="Hughes K."/>
            <person name="Justo A."/>
            <person name="Karasinski D."/>
            <person name="Kautmanova I."/>
            <person name="Kiss B."/>
            <person name="Kocsube S."/>
            <person name="Kotiranta H."/>
            <person name="LaButti K.M."/>
            <person name="Lechner B.E."/>
            <person name="Liimatainen K."/>
            <person name="Lipzen A."/>
            <person name="Lukacs Z."/>
            <person name="Mihaltcheva S."/>
            <person name="Morgado L.N."/>
            <person name="Niskanen T."/>
            <person name="Noordeloos M.E."/>
            <person name="Ohm R.A."/>
            <person name="Ortiz-Santana B."/>
            <person name="Ovrebo C."/>
            <person name="Racz N."/>
            <person name="Riley R."/>
            <person name="Savchenko A."/>
            <person name="Shiryaev A."/>
            <person name="Soop K."/>
            <person name="Spirin V."/>
            <person name="Szebenyi C."/>
            <person name="Tomsovsky M."/>
            <person name="Tulloss R.E."/>
            <person name="Uehling J."/>
            <person name="Grigoriev I.V."/>
            <person name="Vagvolgyi C."/>
            <person name="Papp T."/>
            <person name="Martin F.M."/>
            <person name="Miettinen O."/>
            <person name="Hibbett D.S."/>
            <person name="Nagy L.G."/>
        </authorList>
    </citation>
    <scope>NUCLEOTIDE SEQUENCE [LARGE SCALE GENOMIC DNA]</scope>
    <source>
        <strain evidence="3 4">CBS 166.37</strain>
    </source>
</reference>
<protein>
    <submittedName>
        <fullName evidence="3">Uncharacterized protein</fullName>
    </submittedName>
</protein>
<feature type="compositionally biased region" description="Low complexity" evidence="2">
    <location>
        <begin position="457"/>
        <end position="475"/>
    </location>
</feature>
<feature type="compositionally biased region" description="Polar residues" evidence="2">
    <location>
        <begin position="556"/>
        <end position="575"/>
    </location>
</feature>
<feature type="region of interest" description="Disordered" evidence="2">
    <location>
        <begin position="173"/>
        <end position="211"/>
    </location>
</feature>
<dbReference type="Proteomes" id="UP000308652">
    <property type="component" value="Unassembled WGS sequence"/>
</dbReference>